<gene>
    <name evidence="9" type="ORF">M406DRAFT_66020</name>
</gene>
<feature type="domain" description="Rhodopsin" evidence="8">
    <location>
        <begin position="157"/>
        <end position="201"/>
    </location>
</feature>
<evidence type="ECO:0000256" key="5">
    <source>
        <dbReference type="ARBA" id="ARBA00038359"/>
    </source>
</evidence>
<evidence type="ECO:0000256" key="7">
    <source>
        <dbReference type="SAM" id="Phobius"/>
    </source>
</evidence>
<feature type="transmembrane region" description="Helical" evidence="7">
    <location>
        <begin position="51"/>
        <end position="75"/>
    </location>
</feature>
<dbReference type="RefSeq" id="XP_040780491.1">
    <property type="nucleotide sequence ID" value="XM_040924964.1"/>
</dbReference>
<keyword evidence="4 7" id="KW-0472">Membrane</keyword>
<dbReference type="EMBL" id="MU032344">
    <property type="protein sequence ID" value="KAF3769530.1"/>
    <property type="molecule type" value="Genomic_DNA"/>
</dbReference>
<comment type="caution">
    <text evidence="9">The sequence shown here is derived from an EMBL/GenBank/DDBJ whole genome shotgun (WGS) entry which is preliminary data.</text>
</comment>
<comment type="subcellular location">
    <subcellularLocation>
        <location evidence="1">Membrane</location>
        <topology evidence="1">Multi-pass membrane protein</topology>
    </subcellularLocation>
</comment>
<evidence type="ECO:0000256" key="6">
    <source>
        <dbReference type="SAM" id="MobiDB-lite"/>
    </source>
</evidence>
<dbReference type="InterPro" id="IPR052337">
    <property type="entry name" value="SAT4-like"/>
</dbReference>
<reference evidence="9" key="1">
    <citation type="journal article" date="2020" name="Phytopathology">
        <title>Genome sequence of the chestnut blight fungus Cryphonectria parasitica EP155: A fundamental resource for an archetypical invasive plant pathogen.</title>
        <authorList>
            <person name="Crouch J.A."/>
            <person name="Dawe A."/>
            <person name="Aerts A."/>
            <person name="Barry K."/>
            <person name="Churchill A.C.L."/>
            <person name="Grimwood J."/>
            <person name="Hillman B."/>
            <person name="Milgroom M.G."/>
            <person name="Pangilinan J."/>
            <person name="Smith M."/>
            <person name="Salamov A."/>
            <person name="Schmutz J."/>
            <person name="Yadav J."/>
            <person name="Grigoriev I.V."/>
            <person name="Nuss D."/>
        </authorList>
    </citation>
    <scope>NUCLEOTIDE SEQUENCE</scope>
    <source>
        <strain evidence="9">EP155</strain>
    </source>
</reference>
<evidence type="ECO:0000256" key="3">
    <source>
        <dbReference type="ARBA" id="ARBA00022989"/>
    </source>
</evidence>
<dbReference type="InterPro" id="IPR049326">
    <property type="entry name" value="Rhodopsin_dom_fungi"/>
</dbReference>
<proteinExistence type="inferred from homology"/>
<sequence length="290" mass="32915">MAFWWDDYMNILAAATVVAAYTIVAGPMEFNGFGHDIWAVTPGKIVAFLKYYYIVSLVYLVARLAIRVSIVLFYSRVFSTPEHRLKIRITQIINIGLSFAFFFRLLDNRDSPTYHSQTSAACKEKAAYSHNVYDWSCSQIISKQANICRAIGVGSAKLAYVGMFTRTTNPTYDNMPMLRLCCIEIQLGVICSCMPSMPMLFRPFTDYVRTKSETAKRFDSGYANAPERMSSSKPYSEGTSYSTTYSRSADIPEAQGIRMMTNIHQSTSYWRVESDKNVLLREMPISQESV</sequence>
<name>A0A9P4YBC2_CRYP1</name>
<dbReference type="OrthoDB" id="2496787at2759"/>
<evidence type="ECO:0000259" key="8">
    <source>
        <dbReference type="Pfam" id="PF20684"/>
    </source>
</evidence>
<feature type="transmembrane region" description="Helical" evidence="7">
    <location>
        <begin position="12"/>
        <end position="31"/>
    </location>
</feature>
<keyword evidence="3 7" id="KW-1133">Transmembrane helix</keyword>
<organism evidence="9 10">
    <name type="scientific">Cryphonectria parasitica (strain ATCC 38755 / EP155)</name>
    <dbReference type="NCBI Taxonomy" id="660469"/>
    <lineage>
        <taxon>Eukaryota</taxon>
        <taxon>Fungi</taxon>
        <taxon>Dikarya</taxon>
        <taxon>Ascomycota</taxon>
        <taxon>Pezizomycotina</taxon>
        <taxon>Sordariomycetes</taxon>
        <taxon>Sordariomycetidae</taxon>
        <taxon>Diaporthales</taxon>
        <taxon>Cryphonectriaceae</taxon>
        <taxon>Cryphonectria-Endothia species complex</taxon>
        <taxon>Cryphonectria</taxon>
    </lineage>
</organism>
<keyword evidence="2 7" id="KW-0812">Transmembrane</keyword>
<dbReference type="Pfam" id="PF20684">
    <property type="entry name" value="Fung_rhodopsin"/>
    <property type="match status" value="2"/>
</dbReference>
<comment type="similarity">
    <text evidence="5">Belongs to the SAT4 family.</text>
</comment>
<evidence type="ECO:0000256" key="4">
    <source>
        <dbReference type="ARBA" id="ARBA00023136"/>
    </source>
</evidence>
<dbReference type="AlphaFoldDB" id="A0A9P4YBC2"/>
<evidence type="ECO:0000313" key="9">
    <source>
        <dbReference type="EMBL" id="KAF3769530.1"/>
    </source>
</evidence>
<dbReference type="PANTHER" id="PTHR33048">
    <property type="entry name" value="PTH11-LIKE INTEGRAL MEMBRANE PROTEIN (AFU_ORTHOLOGUE AFUA_5G11245)"/>
    <property type="match status" value="1"/>
</dbReference>
<evidence type="ECO:0000313" key="10">
    <source>
        <dbReference type="Proteomes" id="UP000803844"/>
    </source>
</evidence>
<dbReference type="Proteomes" id="UP000803844">
    <property type="component" value="Unassembled WGS sequence"/>
</dbReference>
<dbReference type="PANTHER" id="PTHR33048:SF143">
    <property type="entry name" value="EXTRACELLULAR MEMBRANE PROTEIN CFEM DOMAIN-CONTAINING PROTEIN-RELATED"/>
    <property type="match status" value="1"/>
</dbReference>
<accession>A0A9P4YBC2</accession>
<dbReference type="GeneID" id="63842093"/>
<feature type="transmembrane region" description="Helical" evidence="7">
    <location>
        <begin position="87"/>
        <end position="106"/>
    </location>
</feature>
<evidence type="ECO:0000256" key="1">
    <source>
        <dbReference type="ARBA" id="ARBA00004141"/>
    </source>
</evidence>
<keyword evidence="10" id="KW-1185">Reference proteome</keyword>
<feature type="domain" description="Rhodopsin" evidence="8">
    <location>
        <begin position="3"/>
        <end position="103"/>
    </location>
</feature>
<evidence type="ECO:0000256" key="2">
    <source>
        <dbReference type="ARBA" id="ARBA00022692"/>
    </source>
</evidence>
<feature type="region of interest" description="Disordered" evidence="6">
    <location>
        <begin position="219"/>
        <end position="243"/>
    </location>
</feature>
<dbReference type="GO" id="GO:0016020">
    <property type="term" value="C:membrane"/>
    <property type="evidence" value="ECO:0007669"/>
    <property type="project" value="UniProtKB-SubCell"/>
</dbReference>
<protein>
    <recommendedName>
        <fullName evidence="8">Rhodopsin domain-containing protein</fullName>
    </recommendedName>
</protein>